<feature type="domain" description="BTB" evidence="4">
    <location>
        <begin position="31"/>
        <end position="96"/>
    </location>
</feature>
<dbReference type="InterPro" id="IPR000210">
    <property type="entry name" value="BTB/POZ_dom"/>
</dbReference>
<feature type="compositionally biased region" description="Pro residues" evidence="3">
    <location>
        <begin position="430"/>
        <end position="440"/>
    </location>
</feature>
<accession>A0A9P0G579</accession>
<sequence>MASEQFSLCWDNFHKNMSSGMNSLLESEDLVDVTLAVQGKCLKAHKMVLSVCSPYFKELFKSNPCQHPIVFMKDVSYEALSDLLQFMYQGEVQVSQENLTTFIKTAEALQIKGLTGDGNGSTDNEVTEVVPEKHSVQVEEYKPTPRPKKQPQPLPAPMSSPSVKRQRLSMSSNDSQPLPPSLPPQPITKTEPIALPQPVNIPSEPAAVHFKMEPYDSTQNLIDESGDDNFGEDTLDETVGDDTEDYSMMEGGTGEEEPQAGTSADGAGEGQVLVYKNFEEGSKKRIVLNGYEFEEEVNDINPVPWICVRRHFSCTARFYERTDNVFEITTPIKHNHAPTYEDNLDLLSVSIVDIKRRSKIDSVIILADSDLDEDTEDEDDTEDDSEEDTDEEEPSPYPIRPIPGKENKGNTEEEEEESKKKEAKQRPSRPSRPSPYPIRPIPEKVVEDDTEEERKKKKARQRPSRPSPYPIRPLPEKEDEDDTKEKEERKKKETKQRPSRPSRPSPYSIPDKKTLLKNGNMKSRRSLLKKQPPNFDESLLELKKVTTIRKKRLH</sequence>
<dbReference type="InterPro" id="IPR011333">
    <property type="entry name" value="SKP1/BTB/POZ_sf"/>
</dbReference>
<proteinExistence type="predicted"/>
<comment type="subcellular location">
    <subcellularLocation>
        <location evidence="1">Nucleus</location>
    </subcellularLocation>
</comment>
<reference evidence="5" key="1">
    <citation type="submission" date="2022-01" db="EMBL/GenBank/DDBJ databases">
        <authorList>
            <person name="King R."/>
        </authorList>
    </citation>
    <scope>NUCLEOTIDE SEQUENCE</scope>
</reference>
<dbReference type="Proteomes" id="UP001153636">
    <property type="component" value="Chromosome 13"/>
</dbReference>
<feature type="region of interest" description="Disordered" evidence="3">
    <location>
        <begin position="113"/>
        <end position="199"/>
    </location>
</feature>
<evidence type="ECO:0000259" key="4">
    <source>
        <dbReference type="PROSITE" id="PS50097"/>
    </source>
</evidence>
<dbReference type="GO" id="GO:0005634">
    <property type="term" value="C:nucleus"/>
    <property type="evidence" value="ECO:0007669"/>
    <property type="project" value="UniProtKB-SubCell"/>
</dbReference>
<dbReference type="EMBL" id="OV651825">
    <property type="protein sequence ID" value="CAH1102529.1"/>
    <property type="molecule type" value="Genomic_DNA"/>
</dbReference>
<keyword evidence="2" id="KW-0539">Nucleus</keyword>
<dbReference type="PANTHER" id="PTHR23110:SF99">
    <property type="entry name" value="BROAD-COMPLEX CORE PROTEIN ISOFORM 6"/>
    <property type="match status" value="1"/>
</dbReference>
<protein>
    <recommendedName>
        <fullName evidence="4">BTB domain-containing protein</fullName>
    </recommendedName>
</protein>
<feature type="region of interest" description="Disordered" evidence="3">
    <location>
        <begin position="369"/>
        <end position="532"/>
    </location>
</feature>
<evidence type="ECO:0000256" key="3">
    <source>
        <dbReference type="SAM" id="MobiDB-lite"/>
    </source>
</evidence>
<dbReference type="FunFam" id="3.30.710.10:FF:000036">
    <property type="entry name" value="Mod(Mdg4), isoform H"/>
    <property type="match status" value="1"/>
</dbReference>
<dbReference type="InterPro" id="IPR051095">
    <property type="entry name" value="Dros_DevTransReg"/>
</dbReference>
<gene>
    <name evidence="5" type="ORF">PSYICH_LOCUS3740</name>
</gene>
<organism evidence="5 6">
    <name type="scientific">Psylliodes chrysocephalus</name>
    <dbReference type="NCBI Taxonomy" id="3402493"/>
    <lineage>
        <taxon>Eukaryota</taxon>
        <taxon>Metazoa</taxon>
        <taxon>Ecdysozoa</taxon>
        <taxon>Arthropoda</taxon>
        <taxon>Hexapoda</taxon>
        <taxon>Insecta</taxon>
        <taxon>Pterygota</taxon>
        <taxon>Neoptera</taxon>
        <taxon>Endopterygota</taxon>
        <taxon>Coleoptera</taxon>
        <taxon>Polyphaga</taxon>
        <taxon>Cucujiformia</taxon>
        <taxon>Chrysomeloidea</taxon>
        <taxon>Chrysomelidae</taxon>
        <taxon>Galerucinae</taxon>
        <taxon>Alticini</taxon>
        <taxon>Psylliodes</taxon>
    </lineage>
</organism>
<feature type="compositionally biased region" description="Basic and acidic residues" evidence="3">
    <location>
        <begin position="130"/>
        <end position="143"/>
    </location>
</feature>
<dbReference type="OrthoDB" id="2311693at2759"/>
<evidence type="ECO:0000256" key="1">
    <source>
        <dbReference type="ARBA" id="ARBA00004123"/>
    </source>
</evidence>
<dbReference type="GO" id="GO:0006357">
    <property type="term" value="P:regulation of transcription by RNA polymerase II"/>
    <property type="evidence" value="ECO:0007669"/>
    <property type="project" value="TreeGrafter"/>
</dbReference>
<feature type="compositionally biased region" description="Acidic residues" evidence="3">
    <location>
        <begin position="369"/>
        <end position="394"/>
    </location>
</feature>
<evidence type="ECO:0000313" key="6">
    <source>
        <dbReference type="Proteomes" id="UP001153636"/>
    </source>
</evidence>
<dbReference type="Pfam" id="PF00651">
    <property type="entry name" value="BTB"/>
    <property type="match status" value="1"/>
</dbReference>
<name>A0A9P0G579_9CUCU</name>
<dbReference type="SUPFAM" id="SSF54695">
    <property type="entry name" value="POZ domain"/>
    <property type="match status" value="1"/>
</dbReference>
<dbReference type="PROSITE" id="PS50097">
    <property type="entry name" value="BTB"/>
    <property type="match status" value="1"/>
</dbReference>
<dbReference type="CDD" id="cd18315">
    <property type="entry name" value="BTB_POZ_BAB-like"/>
    <property type="match status" value="1"/>
</dbReference>
<evidence type="ECO:0000313" key="5">
    <source>
        <dbReference type="EMBL" id="CAH1102529.1"/>
    </source>
</evidence>
<keyword evidence="6" id="KW-1185">Reference proteome</keyword>
<feature type="compositionally biased region" description="Pro residues" evidence="3">
    <location>
        <begin position="177"/>
        <end position="186"/>
    </location>
</feature>
<feature type="compositionally biased region" description="Polar residues" evidence="3">
    <location>
        <begin position="159"/>
        <end position="174"/>
    </location>
</feature>
<dbReference type="PANTHER" id="PTHR23110">
    <property type="entry name" value="BTB DOMAIN TRANSCRIPTION FACTOR"/>
    <property type="match status" value="1"/>
</dbReference>
<dbReference type="AlphaFoldDB" id="A0A9P0G579"/>
<dbReference type="Gene3D" id="3.30.710.10">
    <property type="entry name" value="Potassium Channel Kv1.1, Chain A"/>
    <property type="match status" value="1"/>
</dbReference>
<dbReference type="Gene3D" id="2.20.25.240">
    <property type="match status" value="1"/>
</dbReference>
<dbReference type="SMART" id="SM00225">
    <property type="entry name" value="BTB"/>
    <property type="match status" value="1"/>
</dbReference>
<evidence type="ECO:0000256" key="2">
    <source>
        <dbReference type="ARBA" id="ARBA00023242"/>
    </source>
</evidence>